<dbReference type="InterPro" id="IPR036388">
    <property type="entry name" value="WH-like_DNA-bd_sf"/>
</dbReference>
<dbReference type="OrthoDB" id="114741at2"/>
<dbReference type="Gene3D" id="1.10.10.10">
    <property type="entry name" value="Winged helix-like DNA-binding domain superfamily/Winged helix DNA-binding domain"/>
    <property type="match status" value="1"/>
</dbReference>
<keyword evidence="2" id="KW-0238">DNA-binding</keyword>
<dbReference type="PROSITE" id="PS50949">
    <property type="entry name" value="HTH_GNTR"/>
    <property type="match status" value="1"/>
</dbReference>
<dbReference type="SMART" id="SM00345">
    <property type="entry name" value="HTH_GNTR"/>
    <property type="match status" value="1"/>
</dbReference>
<dbReference type="Pfam" id="PF00392">
    <property type="entry name" value="GntR"/>
    <property type="match status" value="1"/>
</dbReference>
<dbReference type="InterPro" id="IPR036390">
    <property type="entry name" value="WH_DNA-bd_sf"/>
</dbReference>
<dbReference type="GO" id="GO:0003677">
    <property type="term" value="F:DNA binding"/>
    <property type="evidence" value="ECO:0007669"/>
    <property type="project" value="UniProtKB-KW"/>
</dbReference>
<dbReference type="InterPro" id="IPR000524">
    <property type="entry name" value="Tscrpt_reg_HTH_GntR"/>
</dbReference>
<dbReference type="Proteomes" id="UP000316213">
    <property type="component" value="Unassembled WGS sequence"/>
</dbReference>
<protein>
    <submittedName>
        <fullName evidence="5">HTH-type transcriptional repressor CsiR</fullName>
    </submittedName>
</protein>
<dbReference type="AlphaFoldDB" id="A0A5C5ZI23"/>
<keyword evidence="1" id="KW-0805">Transcription regulation</keyword>
<dbReference type="InterPro" id="IPR011711">
    <property type="entry name" value="GntR_C"/>
</dbReference>
<comment type="caution">
    <text evidence="5">The sequence shown here is derived from an EMBL/GenBank/DDBJ whole genome shotgun (WGS) entry which is preliminary data.</text>
</comment>
<dbReference type="RefSeq" id="WP_146582629.1">
    <property type="nucleotide sequence ID" value="NZ_SJPM01000032.1"/>
</dbReference>
<reference evidence="5 6" key="1">
    <citation type="submission" date="2019-02" db="EMBL/GenBank/DDBJ databases">
        <title>Deep-cultivation of Planctomycetes and their phenomic and genomic characterization uncovers novel biology.</title>
        <authorList>
            <person name="Wiegand S."/>
            <person name="Jogler M."/>
            <person name="Boedeker C."/>
            <person name="Pinto D."/>
            <person name="Vollmers J."/>
            <person name="Rivas-Marin E."/>
            <person name="Kohn T."/>
            <person name="Peeters S.H."/>
            <person name="Heuer A."/>
            <person name="Rast P."/>
            <person name="Oberbeckmann S."/>
            <person name="Bunk B."/>
            <person name="Jeske O."/>
            <person name="Meyerdierks A."/>
            <person name="Storesund J.E."/>
            <person name="Kallscheuer N."/>
            <person name="Luecker S."/>
            <person name="Lage O.M."/>
            <person name="Pohl T."/>
            <person name="Merkel B.J."/>
            <person name="Hornburger P."/>
            <person name="Mueller R.-W."/>
            <person name="Bruemmer F."/>
            <person name="Labrenz M."/>
            <person name="Spormann A.M."/>
            <person name="Op Den Camp H."/>
            <person name="Overmann J."/>
            <person name="Amann R."/>
            <person name="Jetten M.S.M."/>
            <person name="Mascher T."/>
            <person name="Medema M.H."/>
            <person name="Devos D.P."/>
            <person name="Kaster A.-K."/>
            <person name="Ovreas L."/>
            <person name="Rohde M."/>
            <person name="Galperin M.Y."/>
            <person name="Jogler C."/>
        </authorList>
    </citation>
    <scope>NUCLEOTIDE SEQUENCE [LARGE SCALE GENOMIC DNA]</scope>
    <source>
        <strain evidence="5 6">Pla100</strain>
    </source>
</reference>
<evidence type="ECO:0000313" key="5">
    <source>
        <dbReference type="EMBL" id="TWT86461.1"/>
    </source>
</evidence>
<dbReference type="SUPFAM" id="SSF48008">
    <property type="entry name" value="GntR ligand-binding domain-like"/>
    <property type="match status" value="1"/>
</dbReference>
<name>A0A5C5ZI23_9BACT</name>
<keyword evidence="3" id="KW-0804">Transcription</keyword>
<dbReference type="SUPFAM" id="SSF46785">
    <property type="entry name" value="Winged helix' DNA-binding domain"/>
    <property type="match status" value="1"/>
</dbReference>
<dbReference type="SMART" id="SM00895">
    <property type="entry name" value="FCD"/>
    <property type="match status" value="1"/>
</dbReference>
<feature type="domain" description="HTH gntR-type" evidence="4">
    <location>
        <begin position="4"/>
        <end position="71"/>
    </location>
</feature>
<accession>A0A5C5ZI23</accession>
<evidence type="ECO:0000256" key="1">
    <source>
        <dbReference type="ARBA" id="ARBA00023015"/>
    </source>
</evidence>
<gene>
    <name evidence="5" type="primary">csiR</name>
    <name evidence="5" type="ORF">Pla100_60320</name>
</gene>
<evidence type="ECO:0000313" key="6">
    <source>
        <dbReference type="Proteomes" id="UP000316213"/>
    </source>
</evidence>
<dbReference type="Pfam" id="PF07729">
    <property type="entry name" value="FCD"/>
    <property type="match status" value="1"/>
</dbReference>
<dbReference type="EMBL" id="SJPM01000032">
    <property type="protein sequence ID" value="TWT86461.1"/>
    <property type="molecule type" value="Genomic_DNA"/>
</dbReference>
<dbReference type="PANTHER" id="PTHR43537:SF24">
    <property type="entry name" value="GLUCONATE OPERON TRANSCRIPTIONAL REPRESSOR"/>
    <property type="match status" value="1"/>
</dbReference>
<evidence type="ECO:0000256" key="2">
    <source>
        <dbReference type="ARBA" id="ARBA00023125"/>
    </source>
</evidence>
<proteinExistence type="predicted"/>
<dbReference type="InterPro" id="IPR008920">
    <property type="entry name" value="TF_FadR/GntR_C"/>
</dbReference>
<dbReference type="GO" id="GO:0003700">
    <property type="term" value="F:DNA-binding transcription factor activity"/>
    <property type="evidence" value="ECO:0007669"/>
    <property type="project" value="InterPro"/>
</dbReference>
<evidence type="ECO:0000259" key="4">
    <source>
        <dbReference type="PROSITE" id="PS50949"/>
    </source>
</evidence>
<dbReference type="PANTHER" id="PTHR43537">
    <property type="entry name" value="TRANSCRIPTIONAL REGULATOR, GNTR FAMILY"/>
    <property type="match status" value="1"/>
</dbReference>
<sequence length="226" mass="24937" precursor="true">MKPETNASRAYQHLRQKLVSGDFEPGTRLLYGPIGKEIGVSATPVREAAGQLAKEGFVDLVPQIGAVVRSIDVSELKELYEVRQLIEPHTAALAAERASHEQLAAIQMHLGMMRDLTDQQRSTKSELADKRLTARFNQADHAFHIAVIEGSNNRALVRTATQSHVLTQVFGIRRHQHDADIMLSTCEDHQKILDAIISHDPKAAHQAAFDHVTKGLSLSLKALHSP</sequence>
<evidence type="ECO:0000256" key="3">
    <source>
        <dbReference type="ARBA" id="ARBA00023163"/>
    </source>
</evidence>
<organism evidence="5 6">
    <name type="scientific">Neorhodopirellula pilleata</name>
    <dbReference type="NCBI Taxonomy" id="2714738"/>
    <lineage>
        <taxon>Bacteria</taxon>
        <taxon>Pseudomonadati</taxon>
        <taxon>Planctomycetota</taxon>
        <taxon>Planctomycetia</taxon>
        <taxon>Pirellulales</taxon>
        <taxon>Pirellulaceae</taxon>
        <taxon>Neorhodopirellula</taxon>
    </lineage>
</organism>
<dbReference type="Gene3D" id="1.20.120.530">
    <property type="entry name" value="GntR ligand-binding domain-like"/>
    <property type="match status" value="1"/>
</dbReference>
<keyword evidence="6" id="KW-1185">Reference proteome</keyword>